<name>A0A917ESK4_9BACI</name>
<dbReference type="Gene3D" id="3.90.76.10">
    <property type="entry name" value="Dipeptide-binding Protein, Domain 1"/>
    <property type="match status" value="1"/>
</dbReference>
<proteinExistence type="inferred from homology"/>
<feature type="chain" id="PRO_5038430911" evidence="4">
    <location>
        <begin position="19"/>
        <end position="566"/>
    </location>
</feature>
<dbReference type="GO" id="GO:0043190">
    <property type="term" value="C:ATP-binding cassette (ABC) transporter complex"/>
    <property type="evidence" value="ECO:0007669"/>
    <property type="project" value="InterPro"/>
</dbReference>
<dbReference type="GO" id="GO:0042597">
    <property type="term" value="C:periplasmic space"/>
    <property type="evidence" value="ECO:0007669"/>
    <property type="project" value="UniProtKB-ARBA"/>
</dbReference>
<dbReference type="PANTHER" id="PTHR30290:SF81">
    <property type="entry name" value="OLIGOPEPTIDE-BINDING PROTEIN OPPA"/>
    <property type="match status" value="1"/>
</dbReference>
<keyword evidence="7" id="KW-1185">Reference proteome</keyword>
<evidence type="ECO:0000313" key="6">
    <source>
        <dbReference type="EMBL" id="GGE85758.1"/>
    </source>
</evidence>
<dbReference type="AlphaFoldDB" id="A0A917ESK4"/>
<evidence type="ECO:0000256" key="1">
    <source>
        <dbReference type="ARBA" id="ARBA00004193"/>
    </source>
</evidence>
<evidence type="ECO:0000256" key="2">
    <source>
        <dbReference type="ARBA" id="ARBA00005695"/>
    </source>
</evidence>
<dbReference type="PIRSF" id="PIRSF002741">
    <property type="entry name" value="MppA"/>
    <property type="match status" value="1"/>
</dbReference>
<organism evidence="6 7">
    <name type="scientific">Priestia taiwanensis</name>
    <dbReference type="NCBI Taxonomy" id="1347902"/>
    <lineage>
        <taxon>Bacteria</taxon>
        <taxon>Bacillati</taxon>
        <taxon>Bacillota</taxon>
        <taxon>Bacilli</taxon>
        <taxon>Bacillales</taxon>
        <taxon>Bacillaceae</taxon>
        <taxon>Priestia</taxon>
    </lineage>
</organism>
<dbReference type="PROSITE" id="PS01040">
    <property type="entry name" value="SBP_BACTERIAL_5"/>
    <property type="match status" value="1"/>
</dbReference>
<dbReference type="PANTHER" id="PTHR30290">
    <property type="entry name" value="PERIPLASMIC BINDING COMPONENT OF ABC TRANSPORTER"/>
    <property type="match status" value="1"/>
</dbReference>
<gene>
    <name evidence="6" type="primary">oppA</name>
    <name evidence="6" type="ORF">GCM10007140_38900</name>
</gene>
<dbReference type="Gene3D" id="3.40.190.10">
    <property type="entry name" value="Periplasmic binding protein-like II"/>
    <property type="match status" value="1"/>
</dbReference>
<dbReference type="InterPro" id="IPR030678">
    <property type="entry name" value="Peptide/Ni-bd"/>
</dbReference>
<evidence type="ECO:0000313" key="7">
    <source>
        <dbReference type="Proteomes" id="UP000605259"/>
    </source>
</evidence>
<dbReference type="RefSeq" id="WP_188390179.1">
    <property type="nucleotide sequence ID" value="NZ_BMFK01000011.1"/>
</dbReference>
<evidence type="ECO:0000259" key="5">
    <source>
        <dbReference type="Pfam" id="PF00496"/>
    </source>
</evidence>
<feature type="domain" description="Solute-binding protein family 5" evidence="5">
    <location>
        <begin position="104"/>
        <end position="476"/>
    </location>
</feature>
<evidence type="ECO:0000256" key="4">
    <source>
        <dbReference type="SAM" id="SignalP"/>
    </source>
</evidence>
<comment type="caution">
    <text evidence="6">The sequence shown here is derived from an EMBL/GenBank/DDBJ whole genome shotgun (WGS) entry which is preliminary data.</text>
</comment>
<dbReference type="PROSITE" id="PS51257">
    <property type="entry name" value="PROKAR_LIPOPROTEIN"/>
    <property type="match status" value="1"/>
</dbReference>
<sequence>MKKKIISTFLGASLLLTACSGSNDTTSEKPSETKDITKISDVVHKAEDKTKIPEAAKKRKDTFVAAISKPGGVFLPHFNQNGWDGNVYSVMFNALVKTDETGKQVPGLAEKWEVSEDNLTYTFHLRKGLKFSDGSPLTAEDVAFTITLLHDPAYAGFTDITRAYIKGRDEYKKGDATSISGIKVIDPETIEIQTEKVSVETLELIGGSVLSKAYYGKDYKKGNLEYLKELYAKPLGSGPYKLEEYIPGQEVRFTANEHYYEGKPKIERFIYKVTSGDTKLQLFQTGETDYDGFTANAETLEELKKLGFANINLYTGSAYSYLDINHKRSYLKDKNVRQALIYGLNRQQLVDAVLQGYGTVANVPISPVSWAYTDEVNQYKYDVEKAKSLLEESGWKVGSDGIREKDGQKLKLMYLAPNSGGTNDIFIPLAKENYKELGIELVPELLDFNAQLAKMKKGDYDLASVSTPMIGDPNDAVGGFHSKSPANDAGYANEKVDKLIEESVSVLDIEKRKVIYKDLYKELGEDPAVILLYYRKILNAHNARIQGFEPSAFTGILSSLPKLQIE</sequence>
<dbReference type="SUPFAM" id="SSF53850">
    <property type="entry name" value="Periplasmic binding protein-like II"/>
    <property type="match status" value="1"/>
</dbReference>
<feature type="signal peptide" evidence="4">
    <location>
        <begin position="1"/>
        <end position="18"/>
    </location>
</feature>
<dbReference type="FunFam" id="3.90.76.10:FF:000004">
    <property type="entry name" value="Peptide ABC transporter substrate-binding protein"/>
    <property type="match status" value="1"/>
</dbReference>
<dbReference type="GO" id="GO:1904680">
    <property type="term" value="F:peptide transmembrane transporter activity"/>
    <property type="evidence" value="ECO:0007669"/>
    <property type="project" value="TreeGrafter"/>
</dbReference>
<dbReference type="InterPro" id="IPR000914">
    <property type="entry name" value="SBP_5_dom"/>
</dbReference>
<evidence type="ECO:0000256" key="3">
    <source>
        <dbReference type="ARBA" id="ARBA00022729"/>
    </source>
</evidence>
<accession>A0A917ESK4</accession>
<dbReference type="InterPro" id="IPR023765">
    <property type="entry name" value="SBP_5_CS"/>
</dbReference>
<dbReference type="EMBL" id="BMFK01000011">
    <property type="protein sequence ID" value="GGE85758.1"/>
    <property type="molecule type" value="Genomic_DNA"/>
</dbReference>
<reference evidence="6" key="2">
    <citation type="submission" date="2020-09" db="EMBL/GenBank/DDBJ databases">
        <authorList>
            <person name="Sun Q."/>
            <person name="Zhou Y."/>
        </authorList>
    </citation>
    <scope>NUCLEOTIDE SEQUENCE</scope>
    <source>
        <strain evidence="6">CGMCC 1.12698</strain>
    </source>
</reference>
<dbReference type="Proteomes" id="UP000605259">
    <property type="component" value="Unassembled WGS sequence"/>
</dbReference>
<dbReference type="GO" id="GO:0015833">
    <property type="term" value="P:peptide transport"/>
    <property type="evidence" value="ECO:0007669"/>
    <property type="project" value="TreeGrafter"/>
</dbReference>
<keyword evidence="3 4" id="KW-0732">Signal</keyword>
<dbReference type="InterPro" id="IPR039424">
    <property type="entry name" value="SBP_5"/>
</dbReference>
<dbReference type="CDD" id="cd00995">
    <property type="entry name" value="PBP2_NikA_DppA_OppA_like"/>
    <property type="match status" value="1"/>
</dbReference>
<comment type="similarity">
    <text evidence="2">Belongs to the bacterial solute-binding protein 5 family.</text>
</comment>
<protein>
    <submittedName>
        <fullName evidence="6">ABC transporter substrate-binding protein</fullName>
    </submittedName>
</protein>
<comment type="subcellular location">
    <subcellularLocation>
        <location evidence="1">Cell membrane</location>
        <topology evidence="1">Lipid-anchor</topology>
    </subcellularLocation>
</comment>
<reference evidence="6" key="1">
    <citation type="journal article" date="2014" name="Int. J. Syst. Evol. Microbiol.">
        <title>Complete genome sequence of Corynebacterium casei LMG S-19264T (=DSM 44701T), isolated from a smear-ripened cheese.</title>
        <authorList>
            <consortium name="US DOE Joint Genome Institute (JGI-PGF)"/>
            <person name="Walter F."/>
            <person name="Albersmeier A."/>
            <person name="Kalinowski J."/>
            <person name="Ruckert C."/>
        </authorList>
    </citation>
    <scope>NUCLEOTIDE SEQUENCE</scope>
    <source>
        <strain evidence="6">CGMCC 1.12698</strain>
    </source>
</reference>
<dbReference type="Gene3D" id="3.10.105.10">
    <property type="entry name" value="Dipeptide-binding Protein, Domain 3"/>
    <property type="match status" value="1"/>
</dbReference>
<dbReference type="Pfam" id="PF00496">
    <property type="entry name" value="SBP_bac_5"/>
    <property type="match status" value="1"/>
</dbReference>